<dbReference type="AlphaFoldDB" id="A0AAJ7R8K6"/>
<feature type="region of interest" description="Disordered" evidence="1">
    <location>
        <begin position="268"/>
        <end position="289"/>
    </location>
</feature>
<protein>
    <submittedName>
        <fullName evidence="3">Uncharacterized protein LOC112493718 isoform X1</fullName>
    </submittedName>
</protein>
<gene>
    <name evidence="3" type="primary">LOC112493718</name>
</gene>
<dbReference type="Proteomes" id="UP000694920">
    <property type="component" value="Unplaced"/>
</dbReference>
<reference evidence="3" key="1">
    <citation type="submission" date="2025-08" db="UniProtKB">
        <authorList>
            <consortium name="RefSeq"/>
        </authorList>
    </citation>
    <scope>IDENTIFICATION</scope>
</reference>
<dbReference type="KEGG" id="ccin:112493718"/>
<accession>A0AAJ7R8K6</accession>
<evidence type="ECO:0000256" key="1">
    <source>
        <dbReference type="SAM" id="MobiDB-lite"/>
    </source>
</evidence>
<feature type="compositionally biased region" description="Basic and acidic residues" evidence="1">
    <location>
        <begin position="270"/>
        <end position="289"/>
    </location>
</feature>
<organism evidence="2 3">
    <name type="scientific">Cephus cinctus</name>
    <name type="common">Wheat stem sawfly</name>
    <dbReference type="NCBI Taxonomy" id="211228"/>
    <lineage>
        <taxon>Eukaryota</taxon>
        <taxon>Metazoa</taxon>
        <taxon>Ecdysozoa</taxon>
        <taxon>Arthropoda</taxon>
        <taxon>Hexapoda</taxon>
        <taxon>Insecta</taxon>
        <taxon>Pterygota</taxon>
        <taxon>Neoptera</taxon>
        <taxon>Endopterygota</taxon>
        <taxon>Hymenoptera</taxon>
        <taxon>Cephoidea</taxon>
        <taxon>Cephidae</taxon>
        <taxon>Cephus</taxon>
    </lineage>
</organism>
<feature type="compositionally biased region" description="Basic and acidic residues" evidence="1">
    <location>
        <begin position="323"/>
        <end position="335"/>
    </location>
</feature>
<keyword evidence="2" id="KW-1185">Reference proteome</keyword>
<dbReference type="RefSeq" id="XP_024936281.1">
    <property type="nucleotide sequence ID" value="XM_025080513.1"/>
</dbReference>
<name>A0AAJ7R8K6_CEPCN</name>
<feature type="compositionally biased region" description="Basic and acidic residues" evidence="1">
    <location>
        <begin position="342"/>
        <end position="355"/>
    </location>
</feature>
<dbReference type="GeneID" id="112493718"/>
<feature type="region of interest" description="Disordered" evidence="1">
    <location>
        <begin position="323"/>
        <end position="360"/>
    </location>
</feature>
<sequence>MIAATYKCGCPSKSMFHSEPIKSSHLPTQLPKLYSHQNYLPQTPQNCLLSKTQKLCQPFDQISSRKEFPDYSSPMGHNPLYPPCSSLSAYPISNVPNTRYELSQLYPSSMLPPNNEVPGCICLPSNQTQPESNEVCEDACPGVADTTAGKVVSEIVNTGLPYKEIEAIINDNRMVIRIQKDPAENEFDPPCDCDDNNLSGLKTPAGEEKRFMGNQKGNNVVFQMASANPTQINQNTTLNRSCDQNDVGCRTVTVFPQVDVTPSAPAVPTIREDEKKEKKDKIDKPRMPRSIDLEENPNIFLLRIRKKSDNGEKKTNIDLEFRTPRPWRTETKPIEKVAPAKPHQEDTSKDKDEGKKKKKAKCIEGDWTTVTIGMLECVT</sequence>
<evidence type="ECO:0000313" key="3">
    <source>
        <dbReference type="RefSeq" id="XP_024936281.1"/>
    </source>
</evidence>
<evidence type="ECO:0000313" key="2">
    <source>
        <dbReference type="Proteomes" id="UP000694920"/>
    </source>
</evidence>
<proteinExistence type="predicted"/>